<dbReference type="EMBL" id="AFQF01002779">
    <property type="protein sequence ID" value="EGU78589.1"/>
    <property type="molecule type" value="Genomic_DNA"/>
</dbReference>
<comment type="caution">
    <text evidence="1">The sequence shown here is derived from an EMBL/GenBank/DDBJ whole genome shotgun (WGS) entry which is preliminary data.</text>
</comment>
<reference evidence="1" key="1">
    <citation type="journal article" date="2012" name="Mol. Plant Microbe Interact.">
        <title>A highly conserved effector in Fusarium oxysporum is required for full virulence on Arabidopsis.</title>
        <authorList>
            <person name="Thatcher L.F."/>
            <person name="Gardiner D.M."/>
            <person name="Kazan K."/>
            <person name="Manners J."/>
        </authorList>
    </citation>
    <scope>NUCLEOTIDE SEQUENCE [LARGE SCALE GENOMIC DNA]</scope>
    <source>
        <strain evidence="1">Fo5176</strain>
    </source>
</reference>
<protein>
    <submittedName>
        <fullName evidence="1">Uncharacterized protein</fullName>
    </submittedName>
</protein>
<dbReference type="OrthoDB" id="10439317at2759"/>
<proteinExistence type="predicted"/>
<accession>F9FWX7</accession>
<sequence length="102" mass="10729">MPYPCMTHKGKGASNEANDWLIGRGFGPISIHKAAKPRPESAILIFLSGPRGVKHQWLAVEIFIDGKQGPSFLPTLANLSGLNCVGCLASSHPGGTGLDASY</sequence>
<organism evidence="1">
    <name type="scientific">Fusarium oxysporum (strain Fo5176)</name>
    <name type="common">Fusarium vascular wilt</name>
    <dbReference type="NCBI Taxonomy" id="660025"/>
    <lineage>
        <taxon>Eukaryota</taxon>
        <taxon>Fungi</taxon>
        <taxon>Dikarya</taxon>
        <taxon>Ascomycota</taxon>
        <taxon>Pezizomycotina</taxon>
        <taxon>Sordariomycetes</taxon>
        <taxon>Hypocreomycetidae</taxon>
        <taxon>Hypocreales</taxon>
        <taxon>Nectriaceae</taxon>
        <taxon>Fusarium</taxon>
        <taxon>Fusarium oxysporum species complex</taxon>
    </lineage>
</organism>
<name>F9FWX7_FUSOF</name>
<evidence type="ECO:0000313" key="1">
    <source>
        <dbReference type="EMBL" id="EGU78589.1"/>
    </source>
</evidence>
<gene>
    <name evidence="1" type="ORF">FOXB_10909</name>
</gene>
<dbReference type="AlphaFoldDB" id="F9FWX7"/>